<name>C5BCE3_EDWI9</name>
<dbReference type="KEGG" id="eic:NT01EI_0263"/>
<evidence type="ECO:0000313" key="1">
    <source>
        <dbReference type="EMBL" id="ACR67506.1"/>
    </source>
</evidence>
<reference evidence="1 2" key="2">
    <citation type="journal article" date="2012" name="J. Bacteriol.">
        <title>Genome Sequence of Edwardsiella ictaluri 93-146, a Strain Associated with a Natural Channel Catfish Outbreak of Enteric Septicemia of Catfish.</title>
        <authorList>
            <person name="Williams M.L."/>
            <person name="Gillaspy A.F."/>
            <person name="Dyer D.W."/>
            <person name="Thune R.L."/>
            <person name="Waldbieser G.C."/>
            <person name="Schuster S.C."/>
            <person name="Gipson J."/>
            <person name="Zaitshik J."/>
            <person name="Landry C."/>
            <person name="Banes M.M."/>
            <person name="Lawrence M.L."/>
        </authorList>
    </citation>
    <scope>NUCLEOTIDE SEQUENCE [LARGE SCALE GENOMIC DNA]</scope>
    <source>
        <strain evidence="1 2">93-146</strain>
    </source>
</reference>
<dbReference type="EMBL" id="CP001600">
    <property type="protein sequence ID" value="ACR67506.1"/>
    <property type="molecule type" value="Genomic_DNA"/>
</dbReference>
<protein>
    <submittedName>
        <fullName evidence="1">Uncharacterized protein</fullName>
    </submittedName>
</protein>
<dbReference type="AlphaFoldDB" id="C5BCE3"/>
<dbReference type="HOGENOM" id="CLU_2616371_0_0_6"/>
<evidence type="ECO:0000313" key="2">
    <source>
        <dbReference type="Proteomes" id="UP000001485"/>
    </source>
</evidence>
<reference evidence="2" key="1">
    <citation type="submission" date="2009-03" db="EMBL/GenBank/DDBJ databases">
        <title>Complete genome sequence of Edwardsiella ictaluri 93-146.</title>
        <authorList>
            <person name="Williams M.L."/>
            <person name="Gillaspy A.F."/>
            <person name="Dyer D.W."/>
            <person name="Thune R.L."/>
            <person name="Waldbieser G.C."/>
            <person name="Schuster S.C."/>
            <person name="Gipson J."/>
            <person name="Zaitshik J."/>
            <person name="Landry C."/>
            <person name="Lawrence M.L."/>
        </authorList>
    </citation>
    <scope>NUCLEOTIDE SEQUENCE [LARGE SCALE GENOMIC DNA]</scope>
    <source>
        <strain evidence="2">93-146</strain>
    </source>
</reference>
<gene>
    <name evidence="1" type="ordered locus">NT01EI_0263</name>
</gene>
<sequence length="78" mass="8903">MLQREGWHDNRTWIYRLYCEQGLSLRLNGHATINQPSGGSCSLMACLQTRFGAWILSLIRGLTVTAAPIDDFDLYTRE</sequence>
<accession>C5BCE3</accession>
<organism evidence="1 2">
    <name type="scientific">Edwardsiella ictaluri (strain 93-146)</name>
    <dbReference type="NCBI Taxonomy" id="634503"/>
    <lineage>
        <taxon>Bacteria</taxon>
        <taxon>Pseudomonadati</taxon>
        <taxon>Pseudomonadota</taxon>
        <taxon>Gammaproteobacteria</taxon>
        <taxon>Enterobacterales</taxon>
        <taxon>Hafniaceae</taxon>
        <taxon>Edwardsiella</taxon>
    </lineage>
</organism>
<proteinExistence type="predicted"/>
<dbReference type="Proteomes" id="UP000001485">
    <property type="component" value="Chromosome"/>
</dbReference>